<dbReference type="PATRIC" id="fig|1391653.3.peg.903"/>
<dbReference type="InterPro" id="IPR004609">
    <property type="entry name" value="ATP-dep_DNA_helicase_RecG"/>
</dbReference>
<evidence type="ECO:0000256" key="8">
    <source>
        <dbReference type="ARBA" id="ARBA00023125"/>
    </source>
</evidence>
<dbReference type="PROSITE" id="PS51192">
    <property type="entry name" value="HELICASE_ATP_BIND_1"/>
    <property type="match status" value="1"/>
</dbReference>
<dbReference type="PANTHER" id="PTHR47964">
    <property type="entry name" value="ATP-DEPENDENT DNA HELICASE HOMOLOG RECG, CHLOROPLASTIC"/>
    <property type="match status" value="1"/>
</dbReference>
<keyword evidence="8" id="KW-0238">DNA-binding</keyword>
<keyword evidence="7 15" id="KW-0067">ATP-binding</keyword>
<dbReference type="NCBIfam" id="NF008165">
    <property type="entry name" value="PRK10917.1-3"/>
    <property type="match status" value="1"/>
</dbReference>
<keyword evidence="11" id="KW-0413">Isomerase</keyword>
<evidence type="ECO:0000259" key="18">
    <source>
        <dbReference type="PROSITE" id="PS51194"/>
    </source>
</evidence>
<feature type="domain" description="Helicase C-terminal" evidence="18">
    <location>
        <begin position="647"/>
        <end position="806"/>
    </location>
</feature>
<dbReference type="SUPFAM" id="SSF52540">
    <property type="entry name" value="P-loop containing nucleoside triphosphate hydrolases"/>
    <property type="match status" value="2"/>
</dbReference>
<dbReference type="KEGG" id="vin:AKJ08_0881"/>
<dbReference type="InterPro" id="IPR012340">
    <property type="entry name" value="NA-bd_OB-fold"/>
</dbReference>
<evidence type="ECO:0000256" key="9">
    <source>
        <dbReference type="ARBA" id="ARBA00023172"/>
    </source>
</evidence>
<evidence type="ECO:0000256" key="1">
    <source>
        <dbReference type="ARBA" id="ARBA00007504"/>
    </source>
</evidence>
<dbReference type="Pfam" id="PF00271">
    <property type="entry name" value="Helicase_C"/>
    <property type="match status" value="1"/>
</dbReference>
<dbReference type="InterPro" id="IPR027417">
    <property type="entry name" value="P-loop_NTPase"/>
</dbReference>
<comment type="catalytic activity">
    <reaction evidence="14 15">
        <text>ATP + H2O = ADP + phosphate + H(+)</text>
        <dbReference type="Rhea" id="RHEA:13065"/>
        <dbReference type="ChEBI" id="CHEBI:15377"/>
        <dbReference type="ChEBI" id="CHEBI:15378"/>
        <dbReference type="ChEBI" id="CHEBI:30616"/>
        <dbReference type="ChEBI" id="CHEBI:43474"/>
        <dbReference type="ChEBI" id="CHEBI:456216"/>
        <dbReference type="EC" id="5.6.2.4"/>
    </reaction>
</comment>
<dbReference type="InterPro" id="IPR014001">
    <property type="entry name" value="Helicase_ATP-bd"/>
</dbReference>
<dbReference type="InterPro" id="IPR045562">
    <property type="entry name" value="RecG_dom3_C"/>
</dbReference>
<keyword evidence="20" id="KW-1185">Reference proteome</keyword>
<evidence type="ECO:0000256" key="11">
    <source>
        <dbReference type="ARBA" id="ARBA00023235"/>
    </source>
</evidence>
<dbReference type="EC" id="5.6.2.4" evidence="13 15"/>
<keyword evidence="5 15" id="KW-0378">Hydrolase</keyword>
<dbReference type="EMBL" id="CP012332">
    <property type="protein sequence ID" value="AKU90494.1"/>
    <property type="molecule type" value="Genomic_DNA"/>
</dbReference>
<keyword evidence="6 15" id="KW-0347">Helicase</keyword>
<dbReference type="NCBIfam" id="NF008168">
    <property type="entry name" value="PRK10917.2-2"/>
    <property type="match status" value="1"/>
</dbReference>
<dbReference type="GO" id="GO:0006281">
    <property type="term" value="P:DNA repair"/>
    <property type="evidence" value="ECO:0007669"/>
    <property type="project" value="UniProtKB-UniRule"/>
</dbReference>
<dbReference type="SUPFAM" id="SSF50249">
    <property type="entry name" value="Nucleic acid-binding proteins"/>
    <property type="match status" value="1"/>
</dbReference>
<dbReference type="Pfam" id="PF19833">
    <property type="entry name" value="RecG_dom3_C"/>
    <property type="match status" value="1"/>
</dbReference>
<evidence type="ECO:0000256" key="13">
    <source>
        <dbReference type="ARBA" id="ARBA00034808"/>
    </source>
</evidence>
<dbReference type="Pfam" id="PF17191">
    <property type="entry name" value="RecG_wedge"/>
    <property type="match status" value="1"/>
</dbReference>
<protein>
    <recommendedName>
        <fullName evidence="2 15">ATP-dependent DNA helicase RecG</fullName>
        <ecNumber evidence="13 15">5.6.2.4</ecNumber>
    </recommendedName>
</protein>
<dbReference type="SMART" id="SM00490">
    <property type="entry name" value="HELICc"/>
    <property type="match status" value="1"/>
</dbReference>
<evidence type="ECO:0000256" key="15">
    <source>
        <dbReference type="RuleBase" id="RU363016"/>
    </source>
</evidence>
<dbReference type="SMART" id="SM00487">
    <property type="entry name" value="DEXDc"/>
    <property type="match status" value="1"/>
</dbReference>
<keyword evidence="10 15" id="KW-0234">DNA repair</keyword>
<evidence type="ECO:0000256" key="12">
    <source>
        <dbReference type="ARBA" id="ARBA00034617"/>
    </source>
</evidence>
<dbReference type="Proteomes" id="UP000055590">
    <property type="component" value="Chromosome"/>
</dbReference>
<dbReference type="GO" id="GO:0006310">
    <property type="term" value="P:DNA recombination"/>
    <property type="evidence" value="ECO:0007669"/>
    <property type="project" value="UniProtKB-UniRule"/>
</dbReference>
<feature type="domain" description="Helicase ATP-binding" evidence="17">
    <location>
        <begin position="467"/>
        <end position="628"/>
    </location>
</feature>
<feature type="region of interest" description="Disordered" evidence="16">
    <location>
        <begin position="95"/>
        <end position="175"/>
    </location>
</feature>
<dbReference type="InterPro" id="IPR001650">
    <property type="entry name" value="Helicase_C-like"/>
</dbReference>
<evidence type="ECO:0000256" key="10">
    <source>
        <dbReference type="ARBA" id="ARBA00023204"/>
    </source>
</evidence>
<evidence type="ECO:0000256" key="14">
    <source>
        <dbReference type="ARBA" id="ARBA00048988"/>
    </source>
</evidence>
<dbReference type="PANTHER" id="PTHR47964:SF1">
    <property type="entry name" value="ATP-DEPENDENT DNA HELICASE HOMOLOG RECG, CHLOROPLASTIC"/>
    <property type="match status" value="1"/>
</dbReference>
<dbReference type="InterPro" id="IPR047112">
    <property type="entry name" value="RecG/Mfd"/>
</dbReference>
<dbReference type="STRING" id="1391653.AKJ08_0881"/>
<comment type="function">
    <text evidence="15">Plays a critical role in recombination and DNA repair. Helps process Holliday junction intermediates to mature products by catalyzing branch migration. Has replication fork regression activity, unwinds stalled or blocked replication forks to make a HJ that can be resolved. Has a DNA unwinding activity characteristic of a DNA helicase with 3'-5' polarity.</text>
</comment>
<evidence type="ECO:0000259" key="17">
    <source>
        <dbReference type="PROSITE" id="PS51192"/>
    </source>
</evidence>
<evidence type="ECO:0000256" key="7">
    <source>
        <dbReference type="ARBA" id="ARBA00022840"/>
    </source>
</evidence>
<name>A0A0K1PBJ3_9BACT</name>
<dbReference type="InterPro" id="IPR011545">
    <property type="entry name" value="DEAD/DEAH_box_helicase_dom"/>
</dbReference>
<dbReference type="CDD" id="cd04488">
    <property type="entry name" value="RecG_wedge_OBF"/>
    <property type="match status" value="1"/>
</dbReference>
<accession>A0A0K1PBJ3</accession>
<evidence type="ECO:0000256" key="5">
    <source>
        <dbReference type="ARBA" id="ARBA00022801"/>
    </source>
</evidence>
<dbReference type="AlphaFoldDB" id="A0A0K1PBJ3"/>
<keyword evidence="9 15" id="KW-0233">DNA recombination</keyword>
<dbReference type="RefSeq" id="WP_240475430.1">
    <property type="nucleotide sequence ID" value="NZ_CP012332.1"/>
</dbReference>
<dbReference type="NCBIfam" id="TIGR00643">
    <property type="entry name" value="recG"/>
    <property type="match status" value="1"/>
</dbReference>
<keyword evidence="3 15" id="KW-0547">Nucleotide-binding</keyword>
<comment type="similarity">
    <text evidence="1 15">Belongs to the helicase family. RecG subfamily.</text>
</comment>
<evidence type="ECO:0000256" key="4">
    <source>
        <dbReference type="ARBA" id="ARBA00022763"/>
    </source>
</evidence>
<dbReference type="GO" id="GO:0005524">
    <property type="term" value="F:ATP binding"/>
    <property type="evidence" value="ECO:0007669"/>
    <property type="project" value="UniProtKB-KW"/>
</dbReference>
<evidence type="ECO:0000256" key="16">
    <source>
        <dbReference type="SAM" id="MobiDB-lite"/>
    </source>
</evidence>
<feature type="compositionally biased region" description="Low complexity" evidence="16">
    <location>
        <begin position="95"/>
        <end position="113"/>
    </location>
</feature>
<dbReference type="GO" id="GO:0043138">
    <property type="term" value="F:3'-5' DNA helicase activity"/>
    <property type="evidence" value="ECO:0007669"/>
    <property type="project" value="UniProtKB-EC"/>
</dbReference>
<gene>
    <name evidence="19" type="ORF">AKJ08_0881</name>
</gene>
<dbReference type="Gene3D" id="2.40.50.140">
    <property type="entry name" value="Nucleic acid-binding proteins"/>
    <property type="match status" value="1"/>
</dbReference>
<dbReference type="Gene3D" id="3.40.50.300">
    <property type="entry name" value="P-loop containing nucleotide triphosphate hydrolases"/>
    <property type="match status" value="2"/>
</dbReference>
<evidence type="ECO:0000313" key="20">
    <source>
        <dbReference type="Proteomes" id="UP000055590"/>
    </source>
</evidence>
<keyword evidence="4 15" id="KW-0227">DNA damage</keyword>
<dbReference type="Pfam" id="PF00270">
    <property type="entry name" value="DEAD"/>
    <property type="match status" value="1"/>
</dbReference>
<sequence>MDSKAILAELFAPLRFASRDGFARAGNLRDVGRLVAHVAGRAREAGCDGAALDALAQAATAFDQAPAERKGAEGRRILAALEALIPLPPELAQAKAQPAGPVDAPAVAPAKADVPAERREVGVPGPPPAGEPFRLSAPAAPKPRAKPAAAAKERRAPAGRKVPAASETEDAGRSRIGVPGFAKGLSAFPLEGQRGVGPQLAAALAKKGISSAADAIYNVPRGYQDRRRVATIAQLVPGEKGLTLAQVVEGREIFNPRSRKRMLRVVVADSTGRLALTFFHYWPSTLKRFTPGKRFFAWGEVKLFGGQKQIVHPDLEEVEEGEGAPSSAGRIVPVYRGMDELGQGRYRALVRQVLEERLPAIPEILPEALVRERNLPSEQAALRSLHVPDLDADAESLTAGASPGHRRLAYEELLLLSLGLALKARGIEVTPGHSFDTSPERIGEALSVLPFAPTGAQRRAIEAIAGDMARREPMNRLLQGDVGSGKTAVALVACLLAVLDGRQAALMAPTELLAEQHHRSFGKWLESRGIEVALLATGRGQKALTAARQAVSSGRARIAIGTHALMSEGSIFQELGLVVIDEQHRFGVEQRAELIGKGIRPDVLVMTATPIPRTLSLVLHGELTQTVIDELPPGRTPIRTKVFASKEREKVYRIIEQQLGEGRQAYVVYPLIEESERSDLEDATRGLATLQERFPGRRLDLLHGRMKAEERDAVMARFRAGEVDLLVSTTVIEVGVDVPNATVMVVEHAERFGLSQLHQLRGRVGRGSAKSACLLVDHGSQGRAQDRLAVMEETTDGFRIAAADLEIRGPGEFLGTRQAGLPELDFADLSRDARLLEQARADAFALVRSDPDLSWPEHRLLRAEVFERFAKRMSLAQVG</sequence>
<dbReference type="InterPro" id="IPR033454">
    <property type="entry name" value="RecG_wedge"/>
</dbReference>
<proteinExistence type="inferred from homology"/>
<evidence type="ECO:0000256" key="2">
    <source>
        <dbReference type="ARBA" id="ARBA00017846"/>
    </source>
</evidence>
<organism evidence="19 20">
    <name type="scientific">Vulgatibacter incomptus</name>
    <dbReference type="NCBI Taxonomy" id="1391653"/>
    <lineage>
        <taxon>Bacteria</taxon>
        <taxon>Pseudomonadati</taxon>
        <taxon>Myxococcota</taxon>
        <taxon>Myxococcia</taxon>
        <taxon>Myxococcales</taxon>
        <taxon>Cystobacterineae</taxon>
        <taxon>Vulgatibacteraceae</taxon>
        <taxon>Vulgatibacter</taxon>
    </lineage>
</organism>
<evidence type="ECO:0000256" key="3">
    <source>
        <dbReference type="ARBA" id="ARBA00022741"/>
    </source>
</evidence>
<reference evidence="19 20" key="1">
    <citation type="submission" date="2015-08" db="EMBL/GenBank/DDBJ databases">
        <authorList>
            <person name="Babu N.S."/>
            <person name="Beckwith C.J."/>
            <person name="Beseler K.G."/>
            <person name="Brison A."/>
            <person name="Carone J.V."/>
            <person name="Caskin T.P."/>
            <person name="Diamond M."/>
            <person name="Durham M.E."/>
            <person name="Foxe J.M."/>
            <person name="Go M."/>
            <person name="Henderson B.A."/>
            <person name="Jones I.B."/>
            <person name="McGettigan J.A."/>
            <person name="Micheletti S.J."/>
            <person name="Nasrallah M.E."/>
            <person name="Ortiz D."/>
            <person name="Piller C.R."/>
            <person name="Privatt S.R."/>
            <person name="Schneider S.L."/>
            <person name="Sharp S."/>
            <person name="Smith T.C."/>
            <person name="Stanton J.D."/>
            <person name="Ullery H.E."/>
            <person name="Wilson R.J."/>
            <person name="Serrano M.G."/>
            <person name="Buck G."/>
            <person name="Lee V."/>
            <person name="Wang Y."/>
            <person name="Carvalho R."/>
            <person name="Voegtly L."/>
            <person name="Shi R."/>
            <person name="Duckworth R."/>
            <person name="Johnson A."/>
            <person name="Loviza R."/>
            <person name="Walstead R."/>
            <person name="Shah Z."/>
            <person name="Kiflezghi M."/>
            <person name="Wade K."/>
            <person name="Ball S.L."/>
            <person name="Bradley K.W."/>
            <person name="Asai D.J."/>
            <person name="Bowman C.A."/>
            <person name="Russell D.A."/>
            <person name="Pope W.H."/>
            <person name="Jacobs-Sera D."/>
            <person name="Hendrix R.W."/>
            <person name="Hatfull G.F."/>
        </authorList>
    </citation>
    <scope>NUCLEOTIDE SEQUENCE [LARGE SCALE GENOMIC DNA]</scope>
    <source>
        <strain evidence="19 20">DSM 27710</strain>
    </source>
</reference>
<dbReference type="PROSITE" id="PS51194">
    <property type="entry name" value="HELICASE_CTER"/>
    <property type="match status" value="1"/>
</dbReference>
<dbReference type="GO" id="GO:0016887">
    <property type="term" value="F:ATP hydrolysis activity"/>
    <property type="evidence" value="ECO:0007669"/>
    <property type="project" value="RHEA"/>
</dbReference>
<evidence type="ECO:0000313" key="19">
    <source>
        <dbReference type="EMBL" id="AKU90494.1"/>
    </source>
</evidence>
<comment type="catalytic activity">
    <reaction evidence="12 15">
        <text>Couples ATP hydrolysis with the unwinding of duplex DNA by translocating in the 3'-5' direction.</text>
        <dbReference type="EC" id="5.6.2.4"/>
    </reaction>
</comment>
<evidence type="ECO:0000256" key="6">
    <source>
        <dbReference type="ARBA" id="ARBA00022806"/>
    </source>
</evidence>
<dbReference type="GO" id="GO:0003677">
    <property type="term" value="F:DNA binding"/>
    <property type="evidence" value="ECO:0007669"/>
    <property type="project" value="UniProtKB-KW"/>
</dbReference>